<sequence length="267" mass="27779">MSSPQLRRRVGEVVANRALGNYRQLSVVVPTLPRRARPGQFVIAPPDASDRVLPRTWWIADERTEPGFGSTLDLVLREGGPAGVTLPEAGDSLALTGPLGRGFGLPTTPVTAVVVAQGDAGATGRWLCERLRARGSSAHLLSVAPNPEEHVDLVRARRSADGVVLVEPDSVLEALTALTSSTDAAVLYAVGPVSLSATVAGVAEQAGVVSQVTGVHLGGDDVGTDVCGHGLCGACDLPLAGQREAWLRPCADGPVVRGDLVDWEKVR</sequence>
<dbReference type="InterPro" id="IPR019480">
    <property type="entry name" value="Dihydroorotate_DH_Fe-S-bd"/>
</dbReference>
<organism evidence="2 3">
    <name type="scientific">Ornithinimicrobium faecis</name>
    <dbReference type="NCBI Taxonomy" id="2934158"/>
    <lineage>
        <taxon>Bacteria</taxon>
        <taxon>Bacillati</taxon>
        <taxon>Actinomycetota</taxon>
        <taxon>Actinomycetes</taxon>
        <taxon>Micrococcales</taxon>
        <taxon>Ornithinimicrobiaceae</taxon>
        <taxon>Ornithinimicrobium</taxon>
    </lineage>
</organism>
<protein>
    <recommendedName>
        <fullName evidence="1">Dihydroorotate dehydrogenase electron transfer subunit iron-sulphur cluster binding domain-containing protein</fullName>
    </recommendedName>
</protein>
<dbReference type="PANTHER" id="PTHR43513">
    <property type="entry name" value="DIHYDROOROTATE DEHYDROGENASE B (NAD(+)), ELECTRON TRANSFER SUBUNIT"/>
    <property type="match status" value="1"/>
</dbReference>
<dbReference type="InterPro" id="IPR050353">
    <property type="entry name" value="PyrK_electron_transfer"/>
</dbReference>
<dbReference type="RefSeq" id="WP_252591136.1">
    <property type="nucleotide sequence ID" value="NZ_CP099489.1"/>
</dbReference>
<evidence type="ECO:0000259" key="1">
    <source>
        <dbReference type="Pfam" id="PF10418"/>
    </source>
</evidence>
<name>A0ABY4YNP5_9MICO</name>
<evidence type="ECO:0000313" key="3">
    <source>
        <dbReference type="Proteomes" id="UP001056455"/>
    </source>
</evidence>
<dbReference type="Proteomes" id="UP001056455">
    <property type="component" value="Chromosome"/>
</dbReference>
<dbReference type="PANTHER" id="PTHR43513:SF3">
    <property type="entry name" value="DIHYDROOROTATE DEHYDROGENASE B (NAD(+)), ELECTRON TRANSFER SUBUNIT-RELATED"/>
    <property type="match status" value="1"/>
</dbReference>
<accession>A0ABY4YNP5</accession>
<feature type="domain" description="Dihydroorotate dehydrogenase electron transfer subunit iron-sulphur cluster binding" evidence="1">
    <location>
        <begin position="226"/>
        <end position="261"/>
    </location>
</feature>
<dbReference type="Gene3D" id="2.40.30.10">
    <property type="entry name" value="Translation factors"/>
    <property type="match status" value="1"/>
</dbReference>
<evidence type="ECO:0000313" key="2">
    <source>
        <dbReference type="EMBL" id="USQ78338.1"/>
    </source>
</evidence>
<dbReference type="EMBL" id="CP099489">
    <property type="protein sequence ID" value="USQ78338.1"/>
    <property type="molecule type" value="Genomic_DNA"/>
</dbReference>
<dbReference type="Pfam" id="PF10418">
    <property type="entry name" value="DHODB_Fe-S_bind"/>
    <property type="match status" value="1"/>
</dbReference>
<proteinExistence type="predicted"/>
<gene>
    <name evidence="2" type="ORF">NF556_11840</name>
</gene>
<reference evidence="2" key="1">
    <citation type="submission" date="2022-06" db="EMBL/GenBank/DDBJ databases">
        <title>Ornithinimicrobium HY1793.</title>
        <authorList>
            <person name="Huang Y."/>
        </authorList>
    </citation>
    <scope>NUCLEOTIDE SEQUENCE</scope>
    <source>
        <strain evidence="2">HY1793</strain>
    </source>
</reference>
<keyword evidence="3" id="KW-1185">Reference proteome</keyword>